<keyword evidence="4" id="KW-1185">Reference proteome</keyword>
<evidence type="ECO:0000259" key="1">
    <source>
        <dbReference type="Pfam" id="PF06054"/>
    </source>
</evidence>
<dbReference type="KEGG" id="lti:JW886_08150"/>
<dbReference type="AlphaFoldDB" id="A0AA45QQY8"/>
<sequence>MLTAVDEKNCLINLLETLPASRSKQYFCPFCHSEVVFKNGSIKLPHFAHKQLKTCTLGNENESEQHLMLKKELYEWLKETESVEIEHYLPELRQTPDLLINGKVALEIQCSPLSLKRLHERTMNYRLHGFKVVWLMGRDLWLGNRLTELKKQLLCYSENHGFHYWELDLTKRVLRLQSLIHEDLRGRLFYVTHSFLFKEKPLLDCLRTPFVQQELLKMAVYPDNQLQHFIHKQLFHKSPKWLHLQSLYYQKGKNILDLDFMRPYIAPPGLNLLVPFMDNLTGSSFEQLSKIPVSYYQNFLDVFQKKKIEILYPPRFYAIMKKQK</sequence>
<evidence type="ECO:0000313" key="3">
    <source>
        <dbReference type="EMBL" id="QSE76423.1"/>
    </source>
</evidence>
<dbReference type="Proteomes" id="UP000663608">
    <property type="component" value="Chromosome"/>
</dbReference>
<dbReference type="Pfam" id="PF25164">
    <property type="entry name" value="CoiA_N"/>
    <property type="match status" value="1"/>
</dbReference>
<gene>
    <name evidence="3" type="ORF">JW886_08150</name>
</gene>
<dbReference type="InterPro" id="IPR057253">
    <property type="entry name" value="CoiA-like_N"/>
</dbReference>
<accession>A0AA45QQY8</accession>
<dbReference type="EMBL" id="CP070872">
    <property type="protein sequence ID" value="QSE76423.1"/>
    <property type="molecule type" value="Genomic_DNA"/>
</dbReference>
<feature type="domain" description="Competence protein CoiA-like N-terminal" evidence="2">
    <location>
        <begin position="20"/>
        <end position="57"/>
    </location>
</feature>
<dbReference type="InterPro" id="IPR010330">
    <property type="entry name" value="CoiA_nuc"/>
</dbReference>
<organism evidence="3 4">
    <name type="scientific">Lactococcus taiwanensis</name>
    <dbReference type="NCBI Taxonomy" id="1151742"/>
    <lineage>
        <taxon>Bacteria</taxon>
        <taxon>Bacillati</taxon>
        <taxon>Bacillota</taxon>
        <taxon>Bacilli</taxon>
        <taxon>Lactobacillales</taxon>
        <taxon>Streptococcaceae</taxon>
        <taxon>Lactococcus</taxon>
    </lineage>
</organism>
<evidence type="ECO:0000313" key="4">
    <source>
        <dbReference type="Proteomes" id="UP000663608"/>
    </source>
</evidence>
<dbReference type="InterPro" id="IPR021176">
    <property type="entry name" value="Competence-induced_CoiA"/>
</dbReference>
<proteinExistence type="predicted"/>
<reference evidence="3 4" key="1">
    <citation type="submission" date="2021-02" db="EMBL/GenBank/DDBJ databases">
        <title>Complete genome sequence of Lactococcus lactis strain K_LL004.</title>
        <authorList>
            <person name="Kim H.B."/>
        </authorList>
    </citation>
    <scope>NUCLEOTIDE SEQUENCE [LARGE SCALE GENOMIC DNA]</scope>
    <source>
        <strain evidence="3 4">K_LL004</strain>
    </source>
</reference>
<name>A0AA45QQY8_9LACT</name>
<dbReference type="PIRSF" id="PIRSF007487">
    <property type="entry name" value="Competence-induced_CoiA_bac"/>
    <property type="match status" value="1"/>
</dbReference>
<feature type="domain" description="Competence protein CoiA nuclease-like" evidence="1">
    <location>
        <begin position="62"/>
        <end position="181"/>
    </location>
</feature>
<dbReference type="Pfam" id="PF06054">
    <property type="entry name" value="CoiA_nuc"/>
    <property type="match status" value="1"/>
</dbReference>
<protein>
    <submittedName>
        <fullName evidence="3">Competence protein CoiA</fullName>
    </submittedName>
</protein>
<evidence type="ECO:0000259" key="2">
    <source>
        <dbReference type="Pfam" id="PF25164"/>
    </source>
</evidence>